<dbReference type="PANTHER" id="PTHR32344">
    <property type="entry name" value="U1-TYPE DOMAIN-CONTAINING PROTEIN"/>
    <property type="match status" value="1"/>
</dbReference>
<sequence length="319" mass="35492">MKDQTEALRWVQKNIAAFGGDPNKVTILGAAERTGTATGMACNVKKHINSNKHKRACNRQQNLSKVQQESPSQLLERTFYEDMCDTFIASNIPLNKLENAKLRSFSEKYTGRQIPKEATLRKNYVQHAYEKCLREVKCKLQNEKIWVFIDEGMDFVGRRVANVVVAALSAECCCRPYLLTSEGLEKNDNEFEFLYDVTMIVGLSHLPLNSPAAGALELARDSADSNEVVVNRCSSALLNMAKKKCMTEADIDEAIFDSSCSEAEDVIQEPKGQDISRKRSESEEEEGKGPLHEPALSTSTVSVSEVCHSASAVSEMRVK</sequence>
<evidence type="ECO:0000259" key="3">
    <source>
        <dbReference type="Pfam" id="PF00135"/>
    </source>
</evidence>
<feature type="region of interest" description="Disordered" evidence="2">
    <location>
        <begin position="263"/>
        <end position="303"/>
    </location>
</feature>
<dbReference type="InterPro" id="IPR002018">
    <property type="entry name" value="CarbesteraseB"/>
</dbReference>
<comment type="caution">
    <text evidence="4">The sequence shown here is derived from an EMBL/GenBank/DDBJ whole genome shotgun (WGS) entry which is preliminary data.</text>
</comment>
<dbReference type="EMBL" id="JAJSOF020000040">
    <property type="protein sequence ID" value="KAJ4426242.1"/>
    <property type="molecule type" value="Genomic_DNA"/>
</dbReference>
<feature type="compositionally biased region" description="Basic and acidic residues" evidence="2">
    <location>
        <begin position="271"/>
        <end position="291"/>
    </location>
</feature>
<keyword evidence="1" id="KW-0325">Glycoprotein</keyword>
<dbReference type="InterPro" id="IPR029058">
    <property type="entry name" value="AB_hydrolase_fold"/>
</dbReference>
<evidence type="ECO:0000313" key="5">
    <source>
        <dbReference type="Proteomes" id="UP001148838"/>
    </source>
</evidence>
<evidence type="ECO:0000256" key="2">
    <source>
        <dbReference type="SAM" id="MobiDB-lite"/>
    </source>
</evidence>
<dbReference type="Proteomes" id="UP001148838">
    <property type="component" value="Unassembled WGS sequence"/>
</dbReference>
<organism evidence="4 5">
    <name type="scientific">Periplaneta americana</name>
    <name type="common">American cockroach</name>
    <name type="synonym">Blatta americana</name>
    <dbReference type="NCBI Taxonomy" id="6978"/>
    <lineage>
        <taxon>Eukaryota</taxon>
        <taxon>Metazoa</taxon>
        <taxon>Ecdysozoa</taxon>
        <taxon>Arthropoda</taxon>
        <taxon>Hexapoda</taxon>
        <taxon>Insecta</taxon>
        <taxon>Pterygota</taxon>
        <taxon>Neoptera</taxon>
        <taxon>Polyneoptera</taxon>
        <taxon>Dictyoptera</taxon>
        <taxon>Blattodea</taxon>
        <taxon>Blattoidea</taxon>
        <taxon>Blattidae</taxon>
        <taxon>Blattinae</taxon>
        <taxon>Periplaneta</taxon>
    </lineage>
</organism>
<reference evidence="4 5" key="1">
    <citation type="journal article" date="2022" name="Allergy">
        <title>Genome assembly and annotation of Periplaneta americana reveal a comprehensive cockroach allergen profile.</title>
        <authorList>
            <person name="Wang L."/>
            <person name="Xiong Q."/>
            <person name="Saelim N."/>
            <person name="Wang L."/>
            <person name="Nong W."/>
            <person name="Wan A.T."/>
            <person name="Shi M."/>
            <person name="Liu X."/>
            <person name="Cao Q."/>
            <person name="Hui J.H.L."/>
            <person name="Sookrung N."/>
            <person name="Leung T.F."/>
            <person name="Tungtrongchitr A."/>
            <person name="Tsui S.K.W."/>
        </authorList>
    </citation>
    <scope>NUCLEOTIDE SEQUENCE [LARGE SCALE GENOMIC DNA]</scope>
    <source>
        <strain evidence="4">PWHHKU_190912</strain>
    </source>
</reference>
<evidence type="ECO:0000256" key="1">
    <source>
        <dbReference type="ARBA" id="ARBA00023180"/>
    </source>
</evidence>
<protein>
    <recommendedName>
        <fullName evidence="3">Carboxylesterase type B domain-containing protein</fullName>
    </recommendedName>
</protein>
<dbReference type="PANTHER" id="PTHR32344:SF1">
    <property type="entry name" value="U1-TYPE DOMAIN-CONTAINING PROTEIN"/>
    <property type="match status" value="1"/>
</dbReference>
<dbReference type="Gene3D" id="3.40.50.1820">
    <property type="entry name" value="alpha/beta hydrolase"/>
    <property type="match status" value="1"/>
</dbReference>
<evidence type="ECO:0000313" key="4">
    <source>
        <dbReference type="EMBL" id="KAJ4426242.1"/>
    </source>
</evidence>
<feature type="domain" description="Carboxylesterase type B" evidence="3">
    <location>
        <begin position="1"/>
        <end position="30"/>
    </location>
</feature>
<gene>
    <name evidence="4" type="ORF">ANN_27054</name>
</gene>
<keyword evidence="5" id="KW-1185">Reference proteome</keyword>
<dbReference type="InterPro" id="IPR033375">
    <property type="entry name" value="Cggbp1"/>
</dbReference>
<dbReference type="Pfam" id="PF00135">
    <property type="entry name" value="COesterase"/>
    <property type="match status" value="1"/>
</dbReference>
<name>A0ABQ8RX90_PERAM</name>
<proteinExistence type="predicted"/>
<accession>A0ABQ8RX90</accession>
<dbReference type="SUPFAM" id="SSF53474">
    <property type="entry name" value="alpha/beta-Hydrolases"/>
    <property type="match status" value="1"/>
</dbReference>